<feature type="region of interest" description="Disordered" evidence="1">
    <location>
        <begin position="1"/>
        <end position="23"/>
    </location>
</feature>
<gene>
    <name evidence="2" type="ordered locus">Lxx07640</name>
</gene>
<dbReference type="EMBL" id="AE016822">
    <property type="protein sequence ID" value="AAT88680.1"/>
    <property type="molecule type" value="Genomic_DNA"/>
</dbReference>
<proteinExistence type="predicted"/>
<dbReference type="RefSeq" id="WP_011185679.1">
    <property type="nucleotide sequence ID" value="NC_006087.1"/>
</dbReference>
<dbReference type="HOGENOM" id="CLU_3253498_0_0_11"/>
<organism evidence="2 3">
    <name type="scientific">Leifsonia xyli subsp. xyli (strain CTCB07)</name>
    <dbReference type="NCBI Taxonomy" id="281090"/>
    <lineage>
        <taxon>Bacteria</taxon>
        <taxon>Bacillati</taxon>
        <taxon>Actinomycetota</taxon>
        <taxon>Actinomycetes</taxon>
        <taxon>Micrococcales</taxon>
        <taxon>Microbacteriaceae</taxon>
        <taxon>Leifsonia</taxon>
    </lineage>
</organism>
<evidence type="ECO:0000256" key="1">
    <source>
        <dbReference type="SAM" id="MobiDB-lite"/>
    </source>
</evidence>
<name>Q6AG15_LEIXX</name>
<dbReference type="KEGG" id="lxx:Lxx07640"/>
<dbReference type="AlphaFoldDB" id="Q6AG15"/>
<keyword evidence="3" id="KW-1185">Reference proteome</keyword>
<evidence type="ECO:0000313" key="3">
    <source>
        <dbReference type="Proteomes" id="UP000001306"/>
    </source>
</evidence>
<evidence type="ECO:0000313" key="2">
    <source>
        <dbReference type="EMBL" id="AAT88680.1"/>
    </source>
</evidence>
<sequence length="42" mass="4448">MTNGDINTTKTDEPAPGANLQNIGGYAVPIDPMEDLHCDSCQ</sequence>
<reference evidence="2 3" key="1">
    <citation type="journal article" date="2004" name="Mol. Plant Microbe Interact.">
        <title>The genome sequence of the Gram-positive sugarcane pathogen Leifsonia xyli subsp. xyli.</title>
        <authorList>
            <person name="Monteiro-Vitorello C.B."/>
            <person name="Camargo L.E.A."/>
            <person name="Van Sluys M.A."/>
            <person name="Kitajima J.P."/>
            <person name="Truffi D."/>
            <person name="do Amaral A.M."/>
            <person name="Harakava R."/>
            <person name="de Oliveira J.C.F."/>
            <person name="Wood D."/>
            <person name="de Oliveira M.C."/>
            <person name="Miyaki C.Y."/>
            <person name="Takita M.A."/>
            <person name="da Silva A.C.R."/>
            <person name="Furlan L.R."/>
            <person name="Carraro D.M."/>
            <person name="Camarotte G."/>
            <person name="Almeida N.F. Jr."/>
            <person name="Carrer H."/>
            <person name="Coutinho L.L."/>
            <person name="El-Dorry H.A."/>
            <person name="Ferro M.I.T."/>
            <person name="Gagliardi P.R."/>
            <person name="Giglioti E."/>
            <person name="Goldman M.H.S."/>
            <person name="Goldman G.H."/>
            <person name="Kimura E.T."/>
            <person name="Ferro E.S."/>
            <person name="Kuramae E.E."/>
            <person name="Lemos E.G.M."/>
            <person name="Lemos M.V.F."/>
            <person name="Mauro S.M.Z."/>
            <person name="Machado M.A."/>
            <person name="Marino C.L."/>
            <person name="Menck C.F."/>
            <person name="Nunes L.R."/>
            <person name="Oliveira R.C."/>
            <person name="Pereira G.G."/>
            <person name="Siqueira W."/>
            <person name="de Souza A.A."/>
            <person name="Tsai S.M."/>
            <person name="Zanca A.S."/>
            <person name="Simpson A.J.G."/>
            <person name="Brumbley S.M."/>
            <person name="Setubal J.C."/>
        </authorList>
    </citation>
    <scope>NUCLEOTIDE SEQUENCE [LARGE SCALE GENOMIC DNA]</scope>
    <source>
        <strain evidence="2 3">CTCB07</strain>
    </source>
</reference>
<dbReference type="Proteomes" id="UP000001306">
    <property type="component" value="Chromosome"/>
</dbReference>
<protein>
    <submittedName>
        <fullName evidence="2">Uncharacterized protein</fullName>
    </submittedName>
</protein>
<accession>Q6AG15</accession>